<dbReference type="GO" id="GO:0031769">
    <property type="term" value="F:glucagon receptor binding"/>
    <property type="evidence" value="ECO:0007669"/>
    <property type="project" value="TreeGrafter"/>
</dbReference>
<evidence type="ECO:0000313" key="5">
    <source>
        <dbReference type="Ensembl" id="ENSELUP00000010339.3"/>
    </source>
</evidence>
<dbReference type="PANTHER" id="PTHR11418">
    <property type="entry name" value="GLUCAGON"/>
    <property type="match status" value="1"/>
</dbReference>
<protein>
    <recommendedName>
        <fullName evidence="4">Glucagon / GIP / secretin / VIP family domain-containing protein</fullName>
    </recommendedName>
</protein>
<evidence type="ECO:0000313" key="6">
    <source>
        <dbReference type="Proteomes" id="UP000265140"/>
    </source>
</evidence>
<keyword evidence="6" id="KW-1185">Reference proteome</keyword>
<dbReference type="GO" id="GO:0007188">
    <property type="term" value="P:adenylate cyclase-modulating G protein-coupled receptor signaling pathway"/>
    <property type="evidence" value="ECO:0007669"/>
    <property type="project" value="TreeGrafter"/>
</dbReference>
<dbReference type="GO" id="GO:0010737">
    <property type="term" value="P:protein kinase A signaling"/>
    <property type="evidence" value="ECO:0007669"/>
    <property type="project" value="TreeGrafter"/>
</dbReference>
<dbReference type="InParanoid" id="A0A3P8Y3T5"/>
<feature type="domain" description="Glucagon / GIP / secretin / VIP family" evidence="4">
    <location>
        <begin position="40"/>
        <end position="62"/>
    </location>
</feature>
<dbReference type="SMART" id="SM00070">
    <property type="entry name" value="GLUCA"/>
    <property type="match status" value="1"/>
</dbReference>
<evidence type="ECO:0000259" key="4">
    <source>
        <dbReference type="PROSITE" id="PS00260"/>
    </source>
</evidence>
<dbReference type="AlphaFoldDB" id="A0A3P8Y3T5"/>
<dbReference type="Pfam" id="PF00123">
    <property type="entry name" value="Hormone_2"/>
    <property type="match status" value="1"/>
</dbReference>
<evidence type="ECO:0000256" key="1">
    <source>
        <dbReference type="ARBA" id="ARBA00004613"/>
    </source>
</evidence>
<evidence type="ECO:0000256" key="2">
    <source>
        <dbReference type="ARBA" id="ARBA00008369"/>
    </source>
</evidence>
<proteinExistence type="inferred from homology"/>
<dbReference type="GO" id="GO:0035774">
    <property type="term" value="P:positive regulation of insulin secretion involved in cellular response to glucose stimulus"/>
    <property type="evidence" value="ECO:0007669"/>
    <property type="project" value="TreeGrafter"/>
</dbReference>
<reference evidence="6" key="1">
    <citation type="journal article" date="2014" name="PLoS ONE">
        <title>The genome and linkage map of the northern pike (Esox lucius): conserved synteny revealed between the salmonid sister group and the Neoteleostei.</title>
        <authorList>
            <person name="Rondeau E.B."/>
            <person name="Minkley D.R."/>
            <person name="Leong J.S."/>
            <person name="Messmer A.M."/>
            <person name="Jantzen J.R."/>
            <person name="von Schalburg K.R."/>
            <person name="Lemon C."/>
            <person name="Bird N.H."/>
            <person name="Koop B.F."/>
        </authorList>
    </citation>
    <scope>NUCLEOTIDE SEQUENCE</scope>
</reference>
<comment type="similarity">
    <text evidence="2">Belongs to the glucagon family.</text>
</comment>
<comment type="subcellular location">
    <subcellularLocation>
        <location evidence="1">Secreted</location>
    </subcellularLocation>
</comment>
<dbReference type="GeneTree" id="ENSGT00940000170524"/>
<dbReference type="Proteomes" id="UP000265140">
    <property type="component" value="Chromosome 12"/>
</dbReference>
<sequence length="84" mass="9835">TVRYILRGLSTCNVLTNGCDVITRFRGDFYSKIINNFKRHSEGTFTNDYTNYLDKIKAKDFVQWLVGTKRERYGADTSVVRHHL</sequence>
<organism evidence="5 6">
    <name type="scientific">Esox lucius</name>
    <name type="common">Northern pike</name>
    <dbReference type="NCBI Taxonomy" id="8010"/>
    <lineage>
        <taxon>Eukaryota</taxon>
        <taxon>Metazoa</taxon>
        <taxon>Chordata</taxon>
        <taxon>Craniata</taxon>
        <taxon>Vertebrata</taxon>
        <taxon>Euteleostomi</taxon>
        <taxon>Actinopterygii</taxon>
        <taxon>Neopterygii</taxon>
        <taxon>Teleostei</taxon>
        <taxon>Protacanthopterygii</taxon>
        <taxon>Esociformes</taxon>
        <taxon>Esocidae</taxon>
        <taxon>Esox</taxon>
    </lineage>
</organism>
<dbReference type="Ensembl" id="ENSELUT00000002313.3">
    <property type="protein sequence ID" value="ENSELUP00000010339.3"/>
    <property type="gene ID" value="ENSELUG00000010837.3"/>
</dbReference>
<dbReference type="GO" id="GO:0005615">
    <property type="term" value="C:extracellular space"/>
    <property type="evidence" value="ECO:0007669"/>
    <property type="project" value="TreeGrafter"/>
</dbReference>
<dbReference type="GO" id="GO:0005179">
    <property type="term" value="F:hormone activity"/>
    <property type="evidence" value="ECO:0007669"/>
    <property type="project" value="InterPro"/>
</dbReference>
<dbReference type="PANTHER" id="PTHR11418:SF0">
    <property type="entry name" value="PRO-GLUCAGON"/>
    <property type="match status" value="1"/>
</dbReference>
<dbReference type="InterPro" id="IPR000532">
    <property type="entry name" value="Glucagon_GIP_secretin_VIP"/>
</dbReference>
<reference evidence="5" key="2">
    <citation type="submission" date="2020-02" db="EMBL/GenBank/DDBJ databases">
        <title>Esox lucius (northern pike) genome, fEsoLuc1, primary haplotype.</title>
        <authorList>
            <person name="Myers G."/>
            <person name="Karagic N."/>
            <person name="Meyer A."/>
            <person name="Pippel M."/>
            <person name="Reichard M."/>
            <person name="Winkler S."/>
            <person name="Tracey A."/>
            <person name="Sims Y."/>
            <person name="Howe K."/>
            <person name="Rhie A."/>
            <person name="Formenti G."/>
            <person name="Durbin R."/>
            <person name="Fedrigo O."/>
            <person name="Jarvis E.D."/>
        </authorList>
    </citation>
    <scope>NUCLEOTIDE SEQUENCE [LARGE SCALE GENOMIC DNA]</scope>
</reference>
<reference evidence="5" key="4">
    <citation type="submission" date="2025-09" db="UniProtKB">
        <authorList>
            <consortium name="Ensembl"/>
        </authorList>
    </citation>
    <scope>IDENTIFICATION</scope>
</reference>
<dbReference type="Bgee" id="ENSELUG00000010837">
    <property type="expression patterns" value="Expressed in testis and 4 other cell types or tissues"/>
</dbReference>
<accession>A0A3P8Y3T5</accession>
<evidence type="ECO:0000256" key="3">
    <source>
        <dbReference type="ARBA" id="ARBA00022525"/>
    </source>
</evidence>
<name>A0A3P8Y3T5_ESOLU</name>
<dbReference type="GO" id="GO:0043066">
    <property type="term" value="P:negative regulation of apoptotic process"/>
    <property type="evidence" value="ECO:0007669"/>
    <property type="project" value="TreeGrafter"/>
</dbReference>
<dbReference type="STRING" id="8010.ENSELUP00000010339"/>
<reference evidence="5" key="3">
    <citation type="submission" date="2025-08" db="UniProtKB">
        <authorList>
            <consortium name="Ensembl"/>
        </authorList>
    </citation>
    <scope>IDENTIFICATION</scope>
</reference>
<keyword evidence="3" id="KW-0964">Secreted</keyword>
<dbReference type="Gene3D" id="6.10.250.590">
    <property type="match status" value="1"/>
</dbReference>
<dbReference type="PROSITE" id="PS00260">
    <property type="entry name" value="GLUCAGON"/>
    <property type="match status" value="1"/>
</dbReference>
<dbReference type="InterPro" id="IPR015550">
    <property type="entry name" value="Glucagon"/>
</dbReference>